<keyword evidence="8" id="KW-0276">Fatty acid metabolism</keyword>
<evidence type="ECO:0000256" key="3">
    <source>
        <dbReference type="ARBA" id="ARBA00022448"/>
    </source>
</evidence>
<keyword evidence="8" id="KW-0443">Lipid metabolism</keyword>
<evidence type="ECO:0000313" key="23">
    <source>
        <dbReference type="RefSeq" id="XP_011213325.1"/>
    </source>
</evidence>
<comment type="subcellular location">
    <subcellularLocation>
        <location evidence="1">Cell membrane</location>
        <topology evidence="1">Multi-pass membrane protein</topology>
    </subcellularLocation>
</comment>
<dbReference type="PROSITE" id="PS00455">
    <property type="entry name" value="AMP_BINDING"/>
    <property type="match status" value="1"/>
</dbReference>
<keyword evidence="6" id="KW-0812">Transmembrane</keyword>
<dbReference type="RefSeq" id="XP_049308048.1">
    <property type="nucleotide sequence ID" value="XM_049452091.1"/>
</dbReference>
<evidence type="ECO:0000313" key="20">
    <source>
        <dbReference type="Proteomes" id="UP001652620"/>
    </source>
</evidence>
<evidence type="ECO:0000256" key="10">
    <source>
        <dbReference type="ARBA" id="ARBA00022989"/>
    </source>
</evidence>
<dbReference type="AlphaFoldDB" id="A0A034W002"/>
<dbReference type="OMA" id="PVQILRC"/>
<dbReference type="Gene3D" id="3.30.300.30">
    <property type="match status" value="1"/>
</dbReference>
<evidence type="ECO:0000256" key="8">
    <source>
        <dbReference type="ARBA" id="ARBA00022832"/>
    </source>
</evidence>
<dbReference type="EMBL" id="GAKP01011830">
    <property type="protein sequence ID" value="JAC47122.1"/>
    <property type="molecule type" value="Transcribed_RNA"/>
</dbReference>
<dbReference type="Pfam" id="PF13193">
    <property type="entry name" value="AMP-binding_C"/>
    <property type="match status" value="1"/>
</dbReference>
<keyword evidence="7" id="KW-0547">Nucleotide-binding</keyword>
<evidence type="ECO:0000313" key="25">
    <source>
        <dbReference type="RefSeq" id="XP_049308048.1"/>
    </source>
</evidence>
<dbReference type="GO" id="GO:0005789">
    <property type="term" value="C:endoplasmic reticulum membrane"/>
    <property type="evidence" value="ECO:0007669"/>
    <property type="project" value="TreeGrafter"/>
</dbReference>
<evidence type="ECO:0000259" key="17">
    <source>
        <dbReference type="Pfam" id="PF00501"/>
    </source>
</evidence>
<dbReference type="KEGG" id="bdr:105233071"/>
<comment type="catalytic activity">
    <reaction evidence="12">
        <text>a long-chain fatty acid + ATP + CoA = a long-chain fatty acyl-CoA + AMP + diphosphate</text>
        <dbReference type="Rhea" id="RHEA:15421"/>
        <dbReference type="ChEBI" id="CHEBI:30616"/>
        <dbReference type="ChEBI" id="CHEBI:33019"/>
        <dbReference type="ChEBI" id="CHEBI:57287"/>
        <dbReference type="ChEBI" id="CHEBI:57560"/>
        <dbReference type="ChEBI" id="CHEBI:83139"/>
        <dbReference type="ChEBI" id="CHEBI:456215"/>
        <dbReference type="EC" id="6.2.1.3"/>
    </reaction>
    <physiologicalReaction direction="left-to-right" evidence="12">
        <dbReference type="Rhea" id="RHEA:15422"/>
    </physiologicalReaction>
</comment>
<evidence type="ECO:0000313" key="22">
    <source>
        <dbReference type="RefSeq" id="XP_011213324.1"/>
    </source>
</evidence>
<evidence type="ECO:0000256" key="11">
    <source>
        <dbReference type="ARBA" id="ARBA00023136"/>
    </source>
</evidence>
<dbReference type="GeneID" id="105233071"/>
<dbReference type="GO" id="GO:0044539">
    <property type="term" value="P:long-chain fatty acid import into cell"/>
    <property type="evidence" value="ECO:0007669"/>
    <property type="project" value="TreeGrafter"/>
</dbReference>
<dbReference type="Proteomes" id="UP001652620">
    <property type="component" value="Chromosome 3"/>
</dbReference>
<keyword evidence="5" id="KW-0436">Ligase</keyword>
<feature type="domain" description="AMP-binding enzyme C-terminal" evidence="18">
    <location>
        <begin position="538"/>
        <end position="613"/>
    </location>
</feature>
<sequence>MQILLELNFKQRNSTRLVILIFGLLAFIAFKDSTKGCLFLGAALALMFRNPTYVYAFGTTVKRDIIAGYRFLRMNLFIMLMERKQWTIARIFQERVKKQPKKPCFIMDDRSLSFQWIENYTNKVGAYFKAQGLKHGDCVALIMETRPEYVCLWLGLSKIGVVTALINSNLRRDTLLHSIKVAKANIIIVGTELSKALEEIYDEVDIKTLPIYQFSDEEQRDNDNFKLFKGAVDLTAALELQPIEDLSADIAACSTKDKLLFVYTSGTTGLPKAAVINNLRYLFMASGIHHMLSLNAGDIIYTALPLYHTAGGIVGVGNALIHGCTIVMRKKFSASNFWKDCIKYNCTVAQYIGELCRYLLSTSPKPEDTQHRLRLMYGNGLRPQIWSQFVSRFNIPNIGEVYGSTEGNSNLANVANQVGAVGFVPLIARYFYPVQIIKCDEETGEPIRNANGYCQRCSPGETGLLVGKVNPKRAVTAFNGYADREASEKKLLRNVFRSEDIFFNSGDMVVVDILGYFYFKDRTGDTFRWRGENVATQEVEANITNVIGLKDCVVYGVDIPYVEGKAGMAAIVDPDRKVDMQHLSAGVRGSLPAYARPLFIRLMNDIPRTATFKLKKIELSREAFDIRRIKDPIYYLNKDGIYRFLSEEQFEDILQGKAGL</sequence>
<comment type="catalytic activity">
    <reaction evidence="16">
        <text>tetracosanoate + ATP + CoA = tetracosanoyl-CoA + AMP + diphosphate</text>
        <dbReference type="Rhea" id="RHEA:33639"/>
        <dbReference type="ChEBI" id="CHEBI:30616"/>
        <dbReference type="ChEBI" id="CHEBI:31014"/>
        <dbReference type="ChEBI" id="CHEBI:33019"/>
        <dbReference type="ChEBI" id="CHEBI:57287"/>
        <dbReference type="ChEBI" id="CHEBI:65052"/>
        <dbReference type="ChEBI" id="CHEBI:456215"/>
    </reaction>
    <physiologicalReaction direction="left-to-right" evidence="16">
        <dbReference type="Rhea" id="RHEA:33640"/>
    </physiologicalReaction>
</comment>
<dbReference type="InterPro" id="IPR042099">
    <property type="entry name" value="ANL_N_sf"/>
</dbReference>
<evidence type="ECO:0000256" key="6">
    <source>
        <dbReference type="ARBA" id="ARBA00022692"/>
    </source>
</evidence>
<dbReference type="FunFam" id="3.30.300.30:FF:000002">
    <property type="entry name" value="Long-chain fatty acid transport protein 1"/>
    <property type="match status" value="1"/>
</dbReference>
<dbReference type="RefSeq" id="XP_011213322.1">
    <property type="nucleotide sequence ID" value="XM_011215020.3"/>
</dbReference>
<evidence type="ECO:0000256" key="5">
    <source>
        <dbReference type="ARBA" id="ARBA00022598"/>
    </source>
</evidence>
<dbReference type="GO" id="GO:0005524">
    <property type="term" value="F:ATP binding"/>
    <property type="evidence" value="ECO:0007669"/>
    <property type="project" value="UniProtKB-KW"/>
</dbReference>
<comment type="catalytic activity">
    <reaction evidence="14">
        <text>a very long-chain fatty acid + ATP + CoA = a very long-chain fatty acyl-CoA + AMP + diphosphate</text>
        <dbReference type="Rhea" id="RHEA:54536"/>
        <dbReference type="ChEBI" id="CHEBI:30616"/>
        <dbReference type="ChEBI" id="CHEBI:33019"/>
        <dbReference type="ChEBI" id="CHEBI:57287"/>
        <dbReference type="ChEBI" id="CHEBI:58950"/>
        <dbReference type="ChEBI" id="CHEBI:138261"/>
        <dbReference type="ChEBI" id="CHEBI:456215"/>
    </reaction>
    <physiologicalReaction direction="left-to-right" evidence="14">
        <dbReference type="Rhea" id="RHEA:54537"/>
    </physiologicalReaction>
</comment>
<evidence type="ECO:0000313" key="21">
    <source>
        <dbReference type="RefSeq" id="XP_011213322.1"/>
    </source>
</evidence>
<dbReference type="Gene3D" id="3.40.50.12780">
    <property type="entry name" value="N-terminal domain of ligase-like"/>
    <property type="match status" value="1"/>
</dbReference>
<dbReference type="FunFam" id="3.40.50.12780:FF:000005">
    <property type="entry name" value="Solute carrier family 27 member 6"/>
    <property type="match status" value="1"/>
</dbReference>
<evidence type="ECO:0000256" key="13">
    <source>
        <dbReference type="ARBA" id="ARBA00026121"/>
    </source>
</evidence>
<organism evidence="19">
    <name type="scientific">Bactrocera dorsalis</name>
    <name type="common">Oriental fruit fly</name>
    <name type="synonym">Dacus dorsalis</name>
    <dbReference type="NCBI Taxonomy" id="27457"/>
    <lineage>
        <taxon>Eukaryota</taxon>
        <taxon>Metazoa</taxon>
        <taxon>Ecdysozoa</taxon>
        <taxon>Arthropoda</taxon>
        <taxon>Hexapoda</taxon>
        <taxon>Insecta</taxon>
        <taxon>Pterygota</taxon>
        <taxon>Neoptera</taxon>
        <taxon>Endopterygota</taxon>
        <taxon>Diptera</taxon>
        <taxon>Brachycera</taxon>
        <taxon>Muscomorpha</taxon>
        <taxon>Tephritoidea</taxon>
        <taxon>Tephritidae</taxon>
        <taxon>Bactrocera</taxon>
        <taxon>Bactrocera</taxon>
    </lineage>
</organism>
<dbReference type="PANTHER" id="PTHR43107">
    <property type="entry name" value="LONG-CHAIN FATTY ACID TRANSPORT PROTEIN"/>
    <property type="match status" value="1"/>
</dbReference>
<keyword evidence="3" id="KW-0813">Transport</keyword>
<dbReference type="SUPFAM" id="SSF56801">
    <property type="entry name" value="Acetyl-CoA synthetase-like"/>
    <property type="match status" value="1"/>
</dbReference>
<evidence type="ECO:0000256" key="9">
    <source>
        <dbReference type="ARBA" id="ARBA00022840"/>
    </source>
</evidence>
<gene>
    <name evidence="19" type="primary">S27A4</name>
    <name evidence="21 22 23 24 25 26" type="synonym">LOC105233071</name>
</gene>
<keyword evidence="11" id="KW-0472">Membrane</keyword>
<dbReference type="GO" id="GO:0004467">
    <property type="term" value="F:long-chain fatty acid-CoA ligase activity"/>
    <property type="evidence" value="ECO:0007669"/>
    <property type="project" value="UniProtKB-EC"/>
</dbReference>
<accession>A0A034W002</accession>
<dbReference type="EMBL" id="GAKP01011820">
    <property type="protein sequence ID" value="JAC47132.1"/>
    <property type="molecule type" value="Transcribed_RNA"/>
</dbReference>
<evidence type="ECO:0000259" key="18">
    <source>
        <dbReference type="Pfam" id="PF13193"/>
    </source>
</evidence>
<reference evidence="21 22" key="2">
    <citation type="submission" date="2025-04" db="UniProtKB">
        <authorList>
            <consortium name="RefSeq"/>
        </authorList>
    </citation>
    <scope>IDENTIFICATION</scope>
    <source>
        <strain evidence="21 22">Punador</strain>
        <tissue evidence="25 26">Adult</tissue>
    </source>
</reference>
<dbReference type="NCBIfam" id="NF006134">
    <property type="entry name" value="PRK08279.1"/>
    <property type="match status" value="1"/>
</dbReference>
<evidence type="ECO:0000256" key="12">
    <source>
        <dbReference type="ARBA" id="ARBA00024484"/>
    </source>
</evidence>
<dbReference type="Pfam" id="PF00501">
    <property type="entry name" value="AMP-binding"/>
    <property type="match status" value="1"/>
</dbReference>
<evidence type="ECO:0000256" key="4">
    <source>
        <dbReference type="ARBA" id="ARBA00022475"/>
    </source>
</evidence>
<keyword evidence="10" id="KW-1133">Transmembrane helix</keyword>
<evidence type="ECO:0000313" key="24">
    <source>
        <dbReference type="RefSeq" id="XP_011213326.1"/>
    </source>
</evidence>
<dbReference type="PANTHER" id="PTHR43107:SF15">
    <property type="entry name" value="FATTY ACID TRANSPORT PROTEIN 3, ISOFORM A"/>
    <property type="match status" value="1"/>
</dbReference>
<dbReference type="EMBL" id="GAKP01011829">
    <property type="protein sequence ID" value="JAC47123.1"/>
    <property type="molecule type" value="Transcribed_RNA"/>
</dbReference>
<dbReference type="InterPro" id="IPR000873">
    <property type="entry name" value="AMP-dep_synth/lig_dom"/>
</dbReference>
<dbReference type="GO" id="GO:0005886">
    <property type="term" value="C:plasma membrane"/>
    <property type="evidence" value="ECO:0007669"/>
    <property type="project" value="UniProtKB-SubCell"/>
</dbReference>
<keyword evidence="9" id="KW-0067">ATP-binding</keyword>
<evidence type="ECO:0000256" key="15">
    <source>
        <dbReference type="ARBA" id="ARBA00041297"/>
    </source>
</evidence>
<evidence type="ECO:0000313" key="19">
    <source>
        <dbReference type="EMBL" id="JAC47123.1"/>
    </source>
</evidence>
<dbReference type="EC" id="6.2.1.3" evidence="13"/>
<feature type="domain" description="AMP-dependent synthetase/ligase" evidence="17">
    <location>
        <begin position="92"/>
        <end position="448"/>
    </location>
</feature>
<dbReference type="OrthoDB" id="288590at2759"/>
<reference evidence="19" key="1">
    <citation type="journal article" date="2014" name="BMC Genomics">
        <title>Characterizing the developmental transcriptome of the oriental fruit fly, Bactrocera dorsalis (Diptera: Tephritidae) through comparative genomic analysis with Drosophila melanogaster utilizing modENCODE datasets.</title>
        <authorList>
            <person name="Geib S.M."/>
            <person name="Calla B."/>
            <person name="Hall B."/>
            <person name="Hou S."/>
            <person name="Manoukis N.C."/>
        </authorList>
    </citation>
    <scope>NUCLEOTIDE SEQUENCE</scope>
    <source>
        <strain evidence="19">Punador</strain>
    </source>
</reference>
<dbReference type="RefSeq" id="XP_011213326.1">
    <property type="nucleotide sequence ID" value="XM_011215024.3"/>
</dbReference>
<keyword evidence="20" id="KW-1185">Reference proteome</keyword>
<dbReference type="RefSeq" id="XP_011213325.1">
    <property type="nucleotide sequence ID" value="XM_011215023.3"/>
</dbReference>
<evidence type="ECO:0000256" key="16">
    <source>
        <dbReference type="ARBA" id="ARBA00048666"/>
    </source>
</evidence>
<comment type="similarity">
    <text evidence="2">Belongs to the ATP-dependent AMP-binding enzyme family.</text>
</comment>
<keyword evidence="4" id="KW-1003">Cell membrane</keyword>
<dbReference type="RefSeq" id="XP_049308049.1">
    <property type="nucleotide sequence ID" value="XM_049452092.1"/>
</dbReference>
<dbReference type="GO" id="GO:0005324">
    <property type="term" value="F:long-chain fatty acid transmembrane transporter activity"/>
    <property type="evidence" value="ECO:0007669"/>
    <property type="project" value="TreeGrafter"/>
</dbReference>
<name>A0A034W002_BACDO</name>
<dbReference type="CTD" id="37887"/>
<evidence type="ECO:0000256" key="14">
    <source>
        <dbReference type="ARBA" id="ARBA00036527"/>
    </source>
</evidence>
<evidence type="ECO:0000256" key="2">
    <source>
        <dbReference type="ARBA" id="ARBA00006432"/>
    </source>
</evidence>
<dbReference type="InterPro" id="IPR045851">
    <property type="entry name" value="AMP-bd_C_sf"/>
</dbReference>
<dbReference type="RefSeq" id="XP_011213324.1">
    <property type="nucleotide sequence ID" value="XM_011215022.3"/>
</dbReference>
<protein>
    <recommendedName>
        <fullName evidence="13">long-chain-fatty-acid--CoA ligase</fullName>
        <ecNumber evidence="13">6.2.1.3</ecNumber>
    </recommendedName>
    <alternativeName>
        <fullName evidence="15">Long-chain-fatty-acid--CoA ligase</fullName>
    </alternativeName>
</protein>
<dbReference type="InterPro" id="IPR025110">
    <property type="entry name" value="AMP-bd_C"/>
</dbReference>
<evidence type="ECO:0000256" key="1">
    <source>
        <dbReference type="ARBA" id="ARBA00004651"/>
    </source>
</evidence>
<evidence type="ECO:0000313" key="26">
    <source>
        <dbReference type="RefSeq" id="XP_049308049.1"/>
    </source>
</evidence>
<evidence type="ECO:0000256" key="7">
    <source>
        <dbReference type="ARBA" id="ARBA00022741"/>
    </source>
</evidence>
<dbReference type="InterPro" id="IPR020845">
    <property type="entry name" value="AMP-binding_CS"/>
</dbReference>
<proteinExistence type="inferred from homology"/>